<gene>
    <name evidence="1" type="ORF">AXK60_11765</name>
</gene>
<reference evidence="2" key="1">
    <citation type="submission" date="2016-02" db="EMBL/GenBank/DDBJ databases">
        <authorList>
            <person name="Wen L."/>
            <person name="He K."/>
            <person name="Yang H."/>
        </authorList>
    </citation>
    <scope>NUCLEOTIDE SEQUENCE [LARGE SCALE GENOMIC DNA]</scope>
    <source>
        <strain evidence="2">JCM 15929</strain>
    </source>
</reference>
<dbReference type="AlphaFoldDB" id="A0A138A8H8"/>
<accession>A0A138A8H8</accession>
<evidence type="ECO:0000313" key="1">
    <source>
        <dbReference type="EMBL" id="KXP06734.1"/>
    </source>
</evidence>
<dbReference type="Proteomes" id="UP000070258">
    <property type="component" value="Unassembled WGS sequence"/>
</dbReference>
<sequence length="163" mass="16145">MGAFVTDGSATYALVGSTFVPPRVGAKVTTTDGKGVGTVAVIVRDTSPTSAQPNSMWQLAAVKLDKAVRPSGGVTTTGVTNNMPLTVTGARSNSARVTAIADAQATGSGSDAFGLGDLGAPAVSSDGKLVAFVGTSDATLIPFTTRVLPALPQLGSGVHLLTS</sequence>
<comment type="caution">
    <text evidence="1">The sequence shown here is derived from an EMBL/GenBank/DDBJ whole genome shotgun (WGS) entry which is preliminary data.</text>
</comment>
<organism evidence="1 2">
    <name type="scientific">Tsukamurella pseudospumae</name>
    <dbReference type="NCBI Taxonomy" id="239498"/>
    <lineage>
        <taxon>Bacteria</taxon>
        <taxon>Bacillati</taxon>
        <taxon>Actinomycetota</taxon>
        <taxon>Actinomycetes</taxon>
        <taxon>Mycobacteriales</taxon>
        <taxon>Tsukamurellaceae</taxon>
        <taxon>Tsukamurella</taxon>
    </lineage>
</organism>
<dbReference type="STRING" id="239498.AXK60_11765"/>
<name>A0A138A8H8_9ACTN</name>
<dbReference type="EMBL" id="LSRF01000056">
    <property type="protein sequence ID" value="KXP06734.1"/>
    <property type="molecule type" value="Genomic_DNA"/>
</dbReference>
<protein>
    <submittedName>
        <fullName evidence="1">Uncharacterized protein</fullName>
    </submittedName>
</protein>
<proteinExistence type="predicted"/>
<evidence type="ECO:0000313" key="2">
    <source>
        <dbReference type="Proteomes" id="UP000070258"/>
    </source>
</evidence>